<dbReference type="AlphaFoldDB" id="A0A6G1KB29"/>
<dbReference type="OrthoDB" id="4232400at2759"/>
<keyword evidence="2" id="KW-1185">Reference proteome</keyword>
<reference evidence="1" key="1">
    <citation type="journal article" date="2020" name="Stud. Mycol.">
        <title>101 Dothideomycetes genomes: a test case for predicting lifestyles and emergence of pathogens.</title>
        <authorList>
            <person name="Haridas S."/>
            <person name="Albert R."/>
            <person name="Binder M."/>
            <person name="Bloem J."/>
            <person name="Labutti K."/>
            <person name="Salamov A."/>
            <person name="Andreopoulos B."/>
            <person name="Baker S."/>
            <person name="Barry K."/>
            <person name="Bills G."/>
            <person name="Bluhm B."/>
            <person name="Cannon C."/>
            <person name="Castanera R."/>
            <person name="Culley D."/>
            <person name="Daum C."/>
            <person name="Ezra D."/>
            <person name="Gonzalez J."/>
            <person name="Henrissat B."/>
            <person name="Kuo A."/>
            <person name="Liang C."/>
            <person name="Lipzen A."/>
            <person name="Lutzoni F."/>
            <person name="Magnuson J."/>
            <person name="Mondo S."/>
            <person name="Nolan M."/>
            <person name="Ohm R."/>
            <person name="Pangilinan J."/>
            <person name="Park H.-J."/>
            <person name="Ramirez L."/>
            <person name="Alfaro M."/>
            <person name="Sun H."/>
            <person name="Tritt A."/>
            <person name="Yoshinaga Y."/>
            <person name="Zwiers L.-H."/>
            <person name="Turgeon B."/>
            <person name="Goodwin S."/>
            <person name="Spatafora J."/>
            <person name="Crous P."/>
            <person name="Grigoriev I."/>
        </authorList>
    </citation>
    <scope>NUCLEOTIDE SEQUENCE</scope>
    <source>
        <strain evidence="1">CBS 279.74</strain>
    </source>
</reference>
<name>A0A6G1KB29_9PLEO</name>
<accession>A0A6G1KB29</accession>
<proteinExistence type="predicted"/>
<dbReference type="EMBL" id="MU005770">
    <property type="protein sequence ID" value="KAF2709745.1"/>
    <property type="molecule type" value="Genomic_DNA"/>
</dbReference>
<organism evidence="1 2">
    <name type="scientific">Pleomassaria siparia CBS 279.74</name>
    <dbReference type="NCBI Taxonomy" id="1314801"/>
    <lineage>
        <taxon>Eukaryota</taxon>
        <taxon>Fungi</taxon>
        <taxon>Dikarya</taxon>
        <taxon>Ascomycota</taxon>
        <taxon>Pezizomycotina</taxon>
        <taxon>Dothideomycetes</taxon>
        <taxon>Pleosporomycetidae</taxon>
        <taxon>Pleosporales</taxon>
        <taxon>Pleomassariaceae</taxon>
        <taxon>Pleomassaria</taxon>
    </lineage>
</organism>
<evidence type="ECO:0000313" key="1">
    <source>
        <dbReference type="EMBL" id="KAF2709745.1"/>
    </source>
</evidence>
<gene>
    <name evidence="1" type="ORF">K504DRAFT_467692</name>
</gene>
<dbReference type="Proteomes" id="UP000799428">
    <property type="component" value="Unassembled WGS sequence"/>
</dbReference>
<sequence length="56" mass="6196">MSSNTTKPTVSLNKASKDAGFDNFRAFLLSYNLRLENPDDIEEGKAILRGMGYNIA</sequence>
<protein>
    <submittedName>
        <fullName evidence="1">Uncharacterized protein</fullName>
    </submittedName>
</protein>
<evidence type="ECO:0000313" key="2">
    <source>
        <dbReference type="Proteomes" id="UP000799428"/>
    </source>
</evidence>